<proteinExistence type="predicted"/>
<feature type="compositionally biased region" description="Basic residues" evidence="11">
    <location>
        <begin position="1"/>
        <end position="13"/>
    </location>
</feature>
<dbReference type="GO" id="GO:0005524">
    <property type="term" value="F:ATP binding"/>
    <property type="evidence" value="ECO:0007669"/>
    <property type="project" value="UniProtKB-KW"/>
</dbReference>
<comment type="catalytic activity">
    <reaction evidence="9">
        <text>L-seryl-[protein] + ATP = O-phospho-L-seryl-[protein] + ADP + H(+)</text>
        <dbReference type="Rhea" id="RHEA:17989"/>
        <dbReference type="Rhea" id="RHEA-COMP:9863"/>
        <dbReference type="Rhea" id="RHEA-COMP:11604"/>
        <dbReference type="ChEBI" id="CHEBI:15378"/>
        <dbReference type="ChEBI" id="CHEBI:29999"/>
        <dbReference type="ChEBI" id="CHEBI:30616"/>
        <dbReference type="ChEBI" id="CHEBI:83421"/>
        <dbReference type="ChEBI" id="CHEBI:456216"/>
        <dbReference type="EC" id="2.7.11.1"/>
    </reaction>
</comment>
<accession>L8H672</accession>
<dbReference type="InterPro" id="IPR000719">
    <property type="entry name" value="Prot_kinase_dom"/>
</dbReference>
<dbReference type="InterPro" id="IPR050236">
    <property type="entry name" value="Ser_Thr_kinase_AGC"/>
</dbReference>
<evidence type="ECO:0000256" key="8">
    <source>
        <dbReference type="ARBA" id="ARBA00047899"/>
    </source>
</evidence>
<feature type="region of interest" description="Disordered" evidence="11">
    <location>
        <begin position="52"/>
        <end position="80"/>
    </location>
</feature>
<dbReference type="GO" id="GO:0035556">
    <property type="term" value="P:intracellular signal transduction"/>
    <property type="evidence" value="ECO:0007669"/>
    <property type="project" value="TreeGrafter"/>
</dbReference>
<organism evidence="14 15">
    <name type="scientific">Acanthamoeba castellanii (strain ATCC 30010 / Neff)</name>
    <dbReference type="NCBI Taxonomy" id="1257118"/>
    <lineage>
        <taxon>Eukaryota</taxon>
        <taxon>Amoebozoa</taxon>
        <taxon>Discosea</taxon>
        <taxon>Longamoebia</taxon>
        <taxon>Centramoebida</taxon>
        <taxon>Acanthamoebidae</taxon>
        <taxon>Acanthamoeba</taxon>
    </lineage>
</organism>
<gene>
    <name evidence="14" type="ORF">ACA1_112810</name>
</gene>
<dbReference type="EMBL" id="KB007926">
    <property type="protein sequence ID" value="ELR19976.1"/>
    <property type="molecule type" value="Genomic_DNA"/>
</dbReference>
<dbReference type="SMART" id="SM00220">
    <property type="entry name" value="S_TKc"/>
    <property type="match status" value="1"/>
</dbReference>
<dbReference type="GO" id="GO:0004674">
    <property type="term" value="F:protein serine/threonine kinase activity"/>
    <property type="evidence" value="ECO:0007669"/>
    <property type="project" value="UniProtKB-KW"/>
</dbReference>
<dbReference type="EC" id="2.7.11.1" evidence="1"/>
<dbReference type="FunFam" id="1.10.510.10:FF:000024">
    <property type="entry name" value="Probable serine/threonine-protein kinase cot-1"/>
    <property type="match status" value="1"/>
</dbReference>
<dbReference type="KEGG" id="acan:ACA1_112810"/>
<keyword evidence="2" id="KW-0723">Serine/threonine-protein kinase</keyword>
<reference evidence="14 15" key="1">
    <citation type="journal article" date="2013" name="Genome Biol.">
        <title>Genome of Acanthamoeba castellanii highlights extensive lateral gene transfer and early evolution of tyrosine kinase signaling.</title>
        <authorList>
            <person name="Clarke M."/>
            <person name="Lohan A.J."/>
            <person name="Liu B."/>
            <person name="Lagkouvardos I."/>
            <person name="Roy S."/>
            <person name="Zafar N."/>
            <person name="Bertelli C."/>
            <person name="Schilde C."/>
            <person name="Kianianmomeni A."/>
            <person name="Burglin T.R."/>
            <person name="Frech C."/>
            <person name="Turcotte B."/>
            <person name="Kopec K.O."/>
            <person name="Synnott J.M."/>
            <person name="Choo C."/>
            <person name="Paponov I."/>
            <person name="Finkler A."/>
            <person name="Soon Heng Tan C."/>
            <person name="Hutchins A.P."/>
            <person name="Weinmeier T."/>
            <person name="Rattei T."/>
            <person name="Chu J.S."/>
            <person name="Gimenez G."/>
            <person name="Irimia M."/>
            <person name="Rigden D.J."/>
            <person name="Fitzpatrick D.A."/>
            <person name="Lorenzo-Morales J."/>
            <person name="Bateman A."/>
            <person name="Chiu C.H."/>
            <person name="Tang P."/>
            <person name="Hegemann P."/>
            <person name="Fromm H."/>
            <person name="Raoult D."/>
            <person name="Greub G."/>
            <person name="Miranda-Saavedra D."/>
            <person name="Chen N."/>
            <person name="Nash P."/>
            <person name="Ginger M.L."/>
            <person name="Horn M."/>
            <person name="Schaap P."/>
            <person name="Caler L."/>
            <person name="Loftus B."/>
        </authorList>
    </citation>
    <scope>NUCLEOTIDE SEQUENCE [LARGE SCALE GENOMIC DNA]</scope>
    <source>
        <strain evidence="14 15">Neff</strain>
    </source>
</reference>
<evidence type="ECO:0000256" key="7">
    <source>
        <dbReference type="ARBA" id="ARBA00022840"/>
    </source>
</evidence>
<keyword evidence="10" id="KW-0175">Coiled coil</keyword>
<keyword evidence="6 14" id="KW-0418">Kinase</keyword>
<feature type="compositionally biased region" description="Basic and acidic residues" evidence="11">
    <location>
        <begin position="501"/>
        <end position="514"/>
    </location>
</feature>
<dbReference type="Pfam" id="PF00069">
    <property type="entry name" value="Pkinase"/>
    <property type="match status" value="1"/>
</dbReference>
<evidence type="ECO:0000259" key="12">
    <source>
        <dbReference type="PROSITE" id="PS50011"/>
    </source>
</evidence>
<sequence length="1325" mass="145645">MAKQSRFIKRHKRSLSDPDLKDIKKNVDSQLSAFSTLVANLEVKKEIMERSRQKEAAANGNGATTGGFISSSGNMRTTASNGQGGGSILLKLKAIAEAFVNTPPDALHSREIVRQIQKLHLNAAKTATSLERELMIKLLFIISTCSRLEEYKECLEEDDVTEANDDSLNMSSESESEFLSGTSSPAVSSPIPMPQREARAAPRSRGKPTSRRLSRSLDGASFAAMLEEYALAEQEFSELSSPDIQRPARRRPAAAAAVAAGQSPDLSTSPTPDHDDNEDEIPESVRRRKTPLTLNDKFDEVVSPGEAHEREIKRRYEERDIEREKEKYTQKKKTGGRSKRPTERSPLAIAHSAAVAKDTHADSDDDDDSAGALGAEKRSISAPTKGTKSNGGGMLKIARGAAPIMSPEPRRPAAPSKGLSWFKMAIQKEKEKVKEKNKALRQPASPEVATTSGGSGGGKRIKKESVPRWPSPPPSKKRTSPTTGNSPPPVRAARPPSNLHRQLEAHEQERKKSGAVDADADADAAATTPGAVPAEEEKEKEMEKATEKETADSALAGEHTNVDNAGRDKSLTPPSVPPLALGALRRSGGGGGSARPDDANDTATEGGLHQTGTVAINEKRAEAMRQLMRDLEAAASKRAHEAEEAAAAQQHEQEQAEGKQREDAVRERDEEQRLRQQQAAESDKLRQQHQNMPYENDDDVGKITDSDRARIRSRPQSTELNLIVCRICEQPVPLNQMEAHGNMCSKYTKPLLLVETANKRLKQLLKRLERIRGRTEEHSNETLAMISGAIQLTKGVVGILPAAENATADCNAKLEQLRPIVDALDAPASAALVLSASSGIDLLNSPREMPGAPPPNSLNSPRYNPYIIMKAVEREMENKLASLKNIDELRIESPRSLFNSTKSELPNVQDFQFIKPIAKGGYSRVYLARKIKTGDLFAVKVLKKSFIAGKNAVPHILAEKKILEASVSSPFIVKMYYAFQTPRHLFLVMEFLPGGDCYSLLKNIGRFDESMARMYIAETVLALEYLHDHGIVHRDLKPDNMLISQAGHIKLTDFGLSRIGLNRKVKESSFAAMEEDYAQQLDLAGQKEEEGSMPGTPDYLAPEILLGLSHGKSVDWWALGCVLYEFLVGIPPFCGSCVEEIFQRILSRDIEWPDESEVSRDAIDLIDKLLQIKASERLGYQGASEVKEHPFFGNIDWSRVLKMKLKAVFLPRPSHDEDLSYFDARNEDFPIGNSDMRELMGRSWEDIDEVPIVGDSDRDARSLVRSPSPVDVDDAFGGFDSVVLGNLLHKNEVALKKVARMGSSDKLNEEDVDDVDSNSSSDEKA</sequence>
<feature type="compositionally biased region" description="Polar residues" evidence="11">
    <location>
        <begin position="68"/>
        <end position="80"/>
    </location>
</feature>
<feature type="compositionally biased region" description="Basic and acidic residues" evidence="11">
    <location>
        <begin position="296"/>
        <end position="329"/>
    </location>
</feature>
<feature type="compositionally biased region" description="Basic residues" evidence="11">
    <location>
        <begin position="330"/>
        <end position="339"/>
    </location>
</feature>
<feature type="compositionally biased region" description="Basic and acidic residues" evidence="11">
    <location>
        <begin position="426"/>
        <end position="438"/>
    </location>
</feature>
<dbReference type="PROSITE" id="PS51285">
    <property type="entry name" value="AGC_KINASE_CTER"/>
    <property type="match status" value="1"/>
</dbReference>
<keyword evidence="5" id="KW-0547">Nucleotide-binding</keyword>
<evidence type="ECO:0000313" key="14">
    <source>
        <dbReference type="EMBL" id="ELR19976.1"/>
    </source>
</evidence>
<dbReference type="RefSeq" id="XP_004342085.1">
    <property type="nucleotide sequence ID" value="XM_004342036.1"/>
</dbReference>
<keyword evidence="4" id="KW-0808">Transferase</keyword>
<feature type="region of interest" description="Disordered" evidence="11">
    <location>
        <begin position="162"/>
        <end position="216"/>
    </location>
</feature>
<evidence type="ECO:0000256" key="9">
    <source>
        <dbReference type="ARBA" id="ARBA00048679"/>
    </source>
</evidence>
<evidence type="ECO:0000313" key="15">
    <source>
        <dbReference type="Proteomes" id="UP000011083"/>
    </source>
</evidence>
<feature type="compositionally biased region" description="Basic and acidic residues" evidence="11">
    <location>
        <begin position="651"/>
        <end position="674"/>
    </location>
</feature>
<protein>
    <recommendedName>
        <fullName evidence="1">non-specific serine/threonine protein kinase</fullName>
        <ecNumber evidence="1">2.7.11.1</ecNumber>
    </recommendedName>
</protein>
<evidence type="ECO:0000256" key="3">
    <source>
        <dbReference type="ARBA" id="ARBA00022553"/>
    </source>
</evidence>
<dbReference type="SUPFAM" id="SSF56112">
    <property type="entry name" value="Protein kinase-like (PK-like)"/>
    <property type="match status" value="1"/>
</dbReference>
<evidence type="ECO:0000256" key="5">
    <source>
        <dbReference type="ARBA" id="ARBA00022741"/>
    </source>
</evidence>
<name>L8H672_ACACF</name>
<feature type="domain" description="Protein kinase" evidence="12">
    <location>
        <begin position="911"/>
        <end position="1192"/>
    </location>
</feature>
<comment type="catalytic activity">
    <reaction evidence="8">
        <text>L-threonyl-[protein] + ATP = O-phospho-L-threonyl-[protein] + ADP + H(+)</text>
        <dbReference type="Rhea" id="RHEA:46608"/>
        <dbReference type="Rhea" id="RHEA-COMP:11060"/>
        <dbReference type="Rhea" id="RHEA-COMP:11605"/>
        <dbReference type="ChEBI" id="CHEBI:15378"/>
        <dbReference type="ChEBI" id="CHEBI:30013"/>
        <dbReference type="ChEBI" id="CHEBI:30616"/>
        <dbReference type="ChEBI" id="CHEBI:61977"/>
        <dbReference type="ChEBI" id="CHEBI:456216"/>
        <dbReference type="EC" id="2.7.11.1"/>
    </reaction>
</comment>
<evidence type="ECO:0000256" key="1">
    <source>
        <dbReference type="ARBA" id="ARBA00012513"/>
    </source>
</evidence>
<dbReference type="PANTHER" id="PTHR24356:SF1">
    <property type="entry name" value="SERINE_THREONINE-PROTEIN KINASE GREATWALL"/>
    <property type="match status" value="1"/>
</dbReference>
<dbReference type="OrthoDB" id="162894at2759"/>
<feature type="region of interest" description="Disordered" evidence="11">
    <location>
        <begin position="634"/>
        <end position="714"/>
    </location>
</feature>
<feature type="region of interest" description="Disordered" evidence="11">
    <location>
        <begin position="238"/>
        <end position="621"/>
    </location>
</feature>
<dbReference type="InterPro" id="IPR008271">
    <property type="entry name" value="Ser/Thr_kinase_AS"/>
</dbReference>
<dbReference type="Gene3D" id="3.30.200.20">
    <property type="entry name" value="Phosphorylase Kinase, domain 1"/>
    <property type="match status" value="1"/>
</dbReference>
<feature type="compositionally biased region" description="Low complexity" evidence="11">
    <location>
        <begin position="523"/>
        <end position="533"/>
    </location>
</feature>
<evidence type="ECO:0000256" key="2">
    <source>
        <dbReference type="ARBA" id="ARBA00022527"/>
    </source>
</evidence>
<keyword evidence="7" id="KW-0067">ATP-binding</keyword>
<feature type="compositionally biased region" description="Low complexity" evidence="11">
    <location>
        <begin position="480"/>
        <end position="498"/>
    </location>
</feature>
<dbReference type="PROSITE" id="PS00108">
    <property type="entry name" value="PROTEIN_KINASE_ST"/>
    <property type="match status" value="1"/>
</dbReference>
<feature type="domain" description="AGC-kinase C-terminal" evidence="13">
    <location>
        <begin position="1193"/>
        <end position="1254"/>
    </location>
</feature>
<dbReference type="STRING" id="1257118.L8H672"/>
<feature type="region of interest" description="Disordered" evidence="11">
    <location>
        <begin position="1"/>
        <end position="20"/>
    </location>
</feature>
<dbReference type="InterPro" id="IPR011009">
    <property type="entry name" value="Kinase-like_dom_sf"/>
</dbReference>
<dbReference type="VEuPathDB" id="AmoebaDB:ACA1_112810"/>
<dbReference type="PROSITE" id="PS50011">
    <property type="entry name" value="PROTEIN_KINASE_DOM"/>
    <property type="match status" value="1"/>
</dbReference>
<feature type="compositionally biased region" description="Basic and acidic residues" evidence="11">
    <location>
        <begin position="699"/>
        <end position="710"/>
    </location>
</feature>
<dbReference type="InterPro" id="IPR000961">
    <property type="entry name" value="AGC-kinase_C"/>
</dbReference>
<dbReference type="GeneID" id="14920815"/>
<evidence type="ECO:0000259" key="13">
    <source>
        <dbReference type="PROSITE" id="PS51285"/>
    </source>
</evidence>
<feature type="region of interest" description="Disordered" evidence="11">
    <location>
        <begin position="1300"/>
        <end position="1325"/>
    </location>
</feature>
<dbReference type="PANTHER" id="PTHR24356">
    <property type="entry name" value="SERINE/THREONINE-PROTEIN KINASE"/>
    <property type="match status" value="1"/>
</dbReference>
<evidence type="ECO:0000256" key="6">
    <source>
        <dbReference type="ARBA" id="ARBA00022777"/>
    </source>
</evidence>
<evidence type="ECO:0000256" key="11">
    <source>
        <dbReference type="SAM" id="MobiDB-lite"/>
    </source>
</evidence>
<dbReference type="Gene3D" id="1.10.510.10">
    <property type="entry name" value="Transferase(Phosphotransferase) domain 1"/>
    <property type="match status" value="1"/>
</dbReference>
<keyword evidence="3" id="KW-0597">Phosphoprotein</keyword>
<feature type="compositionally biased region" description="Basic residues" evidence="11">
    <location>
        <begin position="202"/>
        <end position="214"/>
    </location>
</feature>
<evidence type="ECO:0000256" key="10">
    <source>
        <dbReference type="SAM" id="Coils"/>
    </source>
</evidence>
<feature type="compositionally biased region" description="Basic and acidic residues" evidence="11">
    <location>
        <begin position="535"/>
        <end position="551"/>
    </location>
</feature>
<dbReference type="GO" id="GO:0007010">
    <property type="term" value="P:cytoskeleton organization"/>
    <property type="evidence" value="ECO:0007669"/>
    <property type="project" value="UniProtKB-ARBA"/>
</dbReference>
<dbReference type="OMA" id="IHRSAHN"/>
<dbReference type="Proteomes" id="UP000011083">
    <property type="component" value="Unassembled WGS sequence"/>
</dbReference>
<dbReference type="CDD" id="cd05579">
    <property type="entry name" value="STKc_MAST_like"/>
    <property type="match status" value="1"/>
</dbReference>
<keyword evidence="15" id="KW-1185">Reference proteome</keyword>
<feature type="coiled-coil region" evidence="10">
    <location>
        <begin position="751"/>
        <end position="781"/>
    </location>
</feature>
<evidence type="ECO:0000256" key="4">
    <source>
        <dbReference type="ARBA" id="ARBA00022679"/>
    </source>
</evidence>
<feature type="compositionally biased region" description="Polar residues" evidence="11">
    <location>
        <begin position="166"/>
        <end position="187"/>
    </location>
</feature>